<organism evidence="6 7">
    <name type="scientific">Paenibacillus haidiansis</name>
    <dbReference type="NCBI Taxonomy" id="1574488"/>
    <lineage>
        <taxon>Bacteria</taxon>
        <taxon>Bacillati</taxon>
        <taxon>Bacillota</taxon>
        <taxon>Bacilli</taxon>
        <taxon>Bacillales</taxon>
        <taxon>Paenibacillaceae</taxon>
        <taxon>Paenibacillus</taxon>
    </lineage>
</organism>
<evidence type="ECO:0000259" key="5">
    <source>
        <dbReference type="Pfam" id="PF24827"/>
    </source>
</evidence>
<evidence type="ECO:0000313" key="7">
    <source>
        <dbReference type="Proteomes" id="UP001306950"/>
    </source>
</evidence>
<keyword evidence="7" id="KW-1185">Reference proteome</keyword>
<protein>
    <submittedName>
        <fullName evidence="6">Succinylglutamate desuccinylase/aspartoacylase family protein</fullName>
    </submittedName>
</protein>
<evidence type="ECO:0000256" key="4">
    <source>
        <dbReference type="ARBA" id="ARBA00022833"/>
    </source>
</evidence>
<name>A0ABU7VQF7_9BACL</name>
<dbReference type="EMBL" id="JAZHPZ010000003">
    <property type="protein sequence ID" value="MEF2965967.1"/>
    <property type="molecule type" value="Genomic_DNA"/>
</dbReference>
<comment type="cofactor">
    <cofactor evidence="1">
        <name>Zn(2+)</name>
        <dbReference type="ChEBI" id="CHEBI:29105"/>
    </cofactor>
</comment>
<dbReference type="PANTHER" id="PTHR37326">
    <property type="entry name" value="BLL3975 PROTEIN"/>
    <property type="match status" value="1"/>
</dbReference>
<proteinExistence type="predicted"/>
<accession>A0ABU7VQF7</accession>
<dbReference type="InterPro" id="IPR053138">
    <property type="entry name" value="N-alpha-Ac-DABA_deacetylase"/>
</dbReference>
<evidence type="ECO:0000256" key="3">
    <source>
        <dbReference type="ARBA" id="ARBA00022801"/>
    </source>
</evidence>
<sequence length="225" mass="24900">MSVQQKRLGAGTTYATPYYEILSGRKGPSVMIVAGIHGNETASIGAAKKLAAKFSAYELALKKGSLVIVPIANQQAYRARVRGKPDLNRQFPRKAGKPARHPLAAALFELAKRWQPAWYLDLHEANGLSQINPHRLGQTLITHSGSRAIPAARKIMRNVNRQVSAKSRRFNLRQHALPGSSRTAAARILKSRAVTVETCWSLKKSERVNYQLEIATRFLREAGLL</sequence>
<dbReference type="PANTHER" id="PTHR37326:SF1">
    <property type="entry name" value="BLL3975 PROTEIN"/>
    <property type="match status" value="1"/>
</dbReference>
<dbReference type="Proteomes" id="UP001306950">
    <property type="component" value="Unassembled WGS sequence"/>
</dbReference>
<keyword evidence="3" id="KW-0378">Hydrolase</keyword>
<feature type="domain" description="Succinylglutamate desuccinylase/Aspartoacylase catalytic" evidence="5">
    <location>
        <begin position="26"/>
        <end position="134"/>
    </location>
</feature>
<reference evidence="6 7" key="1">
    <citation type="submission" date="2024-02" db="EMBL/GenBank/DDBJ databases">
        <title>A nitrogen-fixing paenibacillus bacterium.</title>
        <authorList>
            <person name="Zhang W.L."/>
            <person name="Chen S.F."/>
        </authorList>
    </citation>
    <scope>NUCLEOTIDE SEQUENCE [LARGE SCALE GENOMIC DNA]</scope>
    <source>
        <strain evidence="6 7">M1</strain>
    </source>
</reference>
<keyword evidence="2" id="KW-0479">Metal-binding</keyword>
<dbReference type="Pfam" id="PF24827">
    <property type="entry name" value="AstE_AspA_cat"/>
    <property type="match status" value="1"/>
</dbReference>
<dbReference type="InterPro" id="IPR055438">
    <property type="entry name" value="AstE_AspA_cat"/>
</dbReference>
<dbReference type="SUPFAM" id="SSF53187">
    <property type="entry name" value="Zn-dependent exopeptidases"/>
    <property type="match status" value="1"/>
</dbReference>
<gene>
    <name evidence="6" type="ORF">V3851_09005</name>
</gene>
<keyword evidence="4" id="KW-0862">Zinc</keyword>
<comment type="caution">
    <text evidence="6">The sequence shown here is derived from an EMBL/GenBank/DDBJ whole genome shotgun (WGS) entry which is preliminary data.</text>
</comment>
<dbReference type="RefSeq" id="WP_331846190.1">
    <property type="nucleotide sequence ID" value="NZ_JAZHPZ010000003.1"/>
</dbReference>
<dbReference type="Gene3D" id="3.40.630.10">
    <property type="entry name" value="Zn peptidases"/>
    <property type="match status" value="1"/>
</dbReference>
<evidence type="ECO:0000256" key="1">
    <source>
        <dbReference type="ARBA" id="ARBA00001947"/>
    </source>
</evidence>
<evidence type="ECO:0000256" key="2">
    <source>
        <dbReference type="ARBA" id="ARBA00022723"/>
    </source>
</evidence>
<evidence type="ECO:0000313" key="6">
    <source>
        <dbReference type="EMBL" id="MEF2965967.1"/>
    </source>
</evidence>